<dbReference type="EMBL" id="JAGYPJ010000001">
    <property type="protein sequence ID" value="MBS4198634.1"/>
    <property type="molecule type" value="Genomic_DNA"/>
</dbReference>
<sequence>MVTHKPPIMIDPYTSIYFIPTTSPTNPQCIWISHDHIISHQKGSNNNTIIHFNNDQSFEIPISITSFMNQLSRTARLRIRFQQNIERMEMYPKRSTRSYTDQAAEFNNTYRTKKKK</sequence>
<comment type="caution">
    <text evidence="1">The sequence shown here is derived from an EMBL/GenBank/DDBJ whole genome shotgun (WGS) entry which is preliminary data.</text>
</comment>
<reference evidence="1 2" key="1">
    <citation type="submission" date="2021-05" db="EMBL/GenBank/DDBJ databases">
        <title>Novel Bacillus species.</title>
        <authorList>
            <person name="Liu G."/>
        </authorList>
    </citation>
    <scope>NUCLEOTIDE SEQUENCE [LARGE SCALE GENOMIC DNA]</scope>
    <source>
        <strain evidence="1 2">FJAT-49732</strain>
    </source>
</reference>
<dbReference type="Proteomes" id="UP000682713">
    <property type="component" value="Unassembled WGS sequence"/>
</dbReference>
<dbReference type="GO" id="GO:0030420">
    <property type="term" value="P:establishment of competence for transformation"/>
    <property type="evidence" value="ECO:0007669"/>
    <property type="project" value="InterPro"/>
</dbReference>
<protein>
    <submittedName>
        <fullName evidence="1">Competence protein ComK</fullName>
    </submittedName>
</protein>
<dbReference type="AlphaFoldDB" id="A0A942YJZ0"/>
<evidence type="ECO:0000313" key="1">
    <source>
        <dbReference type="EMBL" id="MBS4198634.1"/>
    </source>
</evidence>
<accession>A0A942YJZ0</accession>
<gene>
    <name evidence="1" type="ORF">KHA93_03090</name>
</gene>
<organism evidence="1 2">
    <name type="scientific">Lederbergia citrisecunda</name>
    <dbReference type="NCBI Taxonomy" id="2833583"/>
    <lineage>
        <taxon>Bacteria</taxon>
        <taxon>Bacillati</taxon>
        <taxon>Bacillota</taxon>
        <taxon>Bacilli</taxon>
        <taxon>Bacillales</taxon>
        <taxon>Bacillaceae</taxon>
        <taxon>Lederbergia</taxon>
    </lineage>
</organism>
<name>A0A942YJZ0_9BACI</name>
<dbReference type="Pfam" id="PF06338">
    <property type="entry name" value="ComK"/>
    <property type="match status" value="1"/>
</dbReference>
<keyword evidence="2" id="KW-1185">Reference proteome</keyword>
<dbReference type="InterPro" id="IPR010461">
    <property type="entry name" value="ComK"/>
</dbReference>
<proteinExistence type="predicted"/>
<evidence type="ECO:0000313" key="2">
    <source>
        <dbReference type="Proteomes" id="UP000682713"/>
    </source>
</evidence>